<sequence length="152" mass="17608">MITDHNTDILFFTSKSFLKSQYCLFEGGAAWATRAMMGYSIMAVDYSSIPAFLTNGKPEFAFDSKDKTSFELNEQNYKNIITVLNRIIRHLNNNRRLSGVNEVKEIPEVDFKDKVALKREGKTLRDYLDKDVCDYWETYVMNGIDSYIKQSV</sequence>
<gene>
    <name evidence="1" type="ORF">SDC9_122060</name>
</gene>
<organism evidence="1">
    <name type="scientific">bioreactor metagenome</name>
    <dbReference type="NCBI Taxonomy" id="1076179"/>
    <lineage>
        <taxon>unclassified sequences</taxon>
        <taxon>metagenomes</taxon>
        <taxon>ecological metagenomes</taxon>
    </lineage>
</organism>
<name>A0A645CDQ4_9ZZZZ</name>
<dbReference type="InterPro" id="IPR035897">
    <property type="entry name" value="Toll_tir_struct_dom_sf"/>
</dbReference>
<protein>
    <recommendedName>
        <fullName evidence="2">TIR domain-containing protein</fullName>
    </recommendedName>
</protein>
<accession>A0A645CDQ4</accession>
<dbReference type="AlphaFoldDB" id="A0A645CDQ4"/>
<reference evidence="1" key="1">
    <citation type="submission" date="2019-08" db="EMBL/GenBank/DDBJ databases">
        <authorList>
            <person name="Kucharzyk K."/>
            <person name="Murdoch R.W."/>
            <person name="Higgins S."/>
            <person name="Loffler F."/>
        </authorList>
    </citation>
    <scope>NUCLEOTIDE SEQUENCE</scope>
</reference>
<evidence type="ECO:0008006" key="2">
    <source>
        <dbReference type="Google" id="ProtNLM"/>
    </source>
</evidence>
<comment type="caution">
    <text evidence="1">The sequence shown here is derived from an EMBL/GenBank/DDBJ whole genome shotgun (WGS) entry which is preliminary data.</text>
</comment>
<proteinExistence type="predicted"/>
<dbReference type="SUPFAM" id="SSF52200">
    <property type="entry name" value="Toll/Interleukin receptor TIR domain"/>
    <property type="match status" value="1"/>
</dbReference>
<evidence type="ECO:0000313" key="1">
    <source>
        <dbReference type="EMBL" id="MPM75069.1"/>
    </source>
</evidence>
<dbReference type="EMBL" id="VSSQ01026382">
    <property type="protein sequence ID" value="MPM75069.1"/>
    <property type="molecule type" value="Genomic_DNA"/>
</dbReference>